<dbReference type="GeneID" id="110345485"/>
<organism evidence="2 3">
    <name type="scientific">Heterocephalus glaber</name>
    <name type="common">Naked mole rat</name>
    <dbReference type="NCBI Taxonomy" id="10181"/>
    <lineage>
        <taxon>Eukaryota</taxon>
        <taxon>Metazoa</taxon>
        <taxon>Chordata</taxon>
        <taxon>Craniata</taxon>
        <taxon>Vertebrata</taxon>
        <taxon>Euteleostomi</taxon>
        <taxon>Mammalia</taxon>
        <taxon>Eutheria</taxon>
        <taxon>Euarchontoglires</taxon>
        <taxon>Glires</taxon>
        <taxon>Rodentia</taxon>
        <taxon>Hystricomorpha</taxon>
        <taxon>Bathyergidae</taxon>
        <taxon>Heterocephalus</taxon>
    </lineage>
</organism>
<evidence type="ECO:0000313" key="3">
    <source>
        <dbReference type="RefSeq" id="XP_021098665.1"/>
    </source>
</evidence>
<evidence type="ECO:0000313" key="2">
    <source>
        <dbReference type="Proteomes" id="UP000694906"/>
    </source>
</evidence>
<accession>A0AAX6RTM2</accession>
<evidence type="ECO:0000256" key="1">
    <source>
        <dbReference type="SAM" id="MobiDB-lite"/>
    </source>
</evidence>
<dbReference type="AlphaFoldDB" id="A0AAX6RTM2"/>
<feature type="region of interest" description="Disordered" evidence="1">
    <location>
        <begin position="38"/>
        <end position="74"/>
    </location>
</feature>
<name>A0AAX6RTM2_HETGA</name>
<reference evidence="3" key="1">
    <citation type="submission" date="2025-08" db="UniProtKB">
        <authorList>
            <consortium name="RefSeq"/>
        </authorList>
    </citation>
    <scope>IDENTIFICATION</scope>
</reference>
<protein>
    <submittedName>
        <fullName evidence="3">Ral guanine nucleotide dissociation stimulator-like</fullName>
    </submittedName>
</protein>
<gene>
    <name evidence="3" type="primary">LOC110345485</name>
</gene>
<dbReference type="RefSeq" id="XP_021098665.1">
    <property type="nucleotide sequence ID" value="XM_021243006.1"/>
</dbReference>
<dbReference type="Proteomes" id="UP000694906">
    <property type="component" value="Unplaced"/>
</dbReference>
<sequence length="172" mass="17978">MPGSDLEHCAHLLLAQLKDTQTMKAKPGGEEAWDVSIKAHEEAQAAAPVPGPTGEREAAPAAASKPAVDPPPILGQELAAVPAPWPGAPRKLPWVIPKKKQTGTETLELEPATAGPLLPVVPSWPSPMTMKTRDSTWLQQGKKAKEQLPASICTTVIHLPSVSSAPSSGTTS</sequence>
<proteinExistence type="predicted"/>
<keyword evidence="2" id="KW-1185">Reference proteome</keyword>